<evidence type="ECO:0000313" key="2">
    <source>
        <dbReference type="EMBL" id="CAA2614443.1"/>
    </source>
</evidence>
<dbReference type="OrthoDB" id="10589013at2759"/>
<protein>
    <submittedName>
        <fullName evidence="3">Uncharacterized protein</fullName>
    </submittedName>
</protein>
<feature type="region of interest" description="Disordered" evidence="1">
    <location>
        <begin position="1"/>
        <end position="34"/>
    </location>
</feature>
<sequence>MGRSLPLRWRDMRRSVGPTSLPPTNTAGTGGLRPMSRKRAISISFPWVHPKVLEEGLHCVAHAAGARAEDHYRPLRAQLRDPIHVLYSICINIHGKKNVLQR</sequence>
<dbReference type="EMBL" id="LR743588">
    <property type="protein sequence ID" value="CAA2614443.1"/>
    <property type="molecule type" value="Genomic_DNA"/>
</dbReference>
<dbReference type="AlphaFoldDB" id="A0A7I8JYW3"/>
<reference evidence="3" key="1">
    <citation type="submission" date="2020-02" db="EMBL/GenBank/DDBJ databases">
        <authorList>
            <person name="Scholz U."/>
            <person name="Mascher M."/>
            <person name="Fiebig A."/>
        </authorList>
    </citation>
    <scope>NUCLEOTIDE SEQUENCE</scope>
</reference>
<dbReference type="Proteomes" id="UP000663760">
    <property type="component" value="Chromosome 1"/>
</dbReference>
<accession>A0A7I8JYW3</accession>
<proteinExistence type="predicted"/>
<dbReference type="EMBL" id="LR746264">
    <property type="protein sequence ID" value="CAA7388603.1"/>
    <property type="molecule type" value="Genomic_DNA"/>
</dbReference>
<keyword evidence="4" id="KW-1185">Reference proteome</keyword>
<gene>
    <name evidence="2" type="ORF">SI7747_01000823</name>
    <name evidence="3" type="ORF">SI8410_01000812</name>
</gene>
<evidence type="ECO:0000313" key="3">
    <source>
        <dbReference type="EMBL" id="CAA7388603.1"/>
    </source>
</evidence>
<name>A0A7I8JYW3_SPIIN</name>
<evidence type="ECO:0000313" key="4">
    <source>
        <dbReference type="Proteomes" id="UP000663760"/>
    </source>
</evidence>
<evidence type="ECO:0000256" key="1">
    <source>
        <dbReference type="SAM" id="MobiDB-lite"/>
    </source>
</evidence>
<organism evidence="3 4">
    <name type="scientific">Spirodela intermedia</name>
    <name type="common">Intermediate duckweed</name>
    <dbReference type="NCBI Taxonomy" id="51605"/>
    <lineage>
        <taxon>Eukaryota</taxon>
        <taxon>Viridiplantae</taxon>
        <taxon>Streptophyta</taxon>
        <taxon>Embryophyta</taxon>
        <taxon>Tracheophyta</taxon>
        <taxon>Spermatophyta</taxon>
        <taxon>Magnoliopsida</taxon>
        <taxon>Liliopsida</taxon>
        <taxon>Araceae</taxon>
        <taxon>Lemnoideae</taxon>
        <taxon>Spirodela</taxon>
    </lineage>
</organism>